<protein>
    <submittedName>
        <fullName evidence="2">Uncharacterized protein</fullName>
    </submittedName>
</protein>
<proteinExistence type="predicted"/>
<dbReference type="Proteomes" id="UP000825935">
    <property type="component" value="Chromosome 5"/>
</dbReference>
<evidence type="ECO:0000313" key="3">
    <source>
        <dbReference type="Proteomes" id="UP000825935"/>
    </source>
</evidence>
<organism evidence="2 3">
    <name type="scientific">Ceratopteris richardii</name>
    <name type="common">Triangle waterfern</name>
    <dbReference type="NCBI Taxonomy" id="49495"/>
    <lineage>
        <taxon>Eukaryota</taxon>
        <taxon>Viridiplantae</taxon>
        <taxon>Streptophyta</taxon>
        <taxon>Embryophyta</taxon>
        <taxon>Tracheophyta</taxon>
        <taxon>Polypodiopsida</taxon>
        <taxon>Polypodiidae</taxon>
        <taxon>Polypodiales</taxon>
        <taxon>Pteridineae</taxon>
        <taxon>Pteridaceae</taxon>
        <taxon>Parkerioideae</taxon>
        <taxon>Ceratopteris</taxon>
    </lineage>
</organism>
<name>A0A8T2USJ0_CERRI</name>
<dbReference type="EMBL" id="CM035410">
    <property type="protein sequence ID" value="KAH7436354.1"/>
    <property type="molecule type" value="Genomic_DNA"/>
</dbReference>
<reference evidence="2" key="1">
    <citation type="submission" date="2021-08" db="EMBL/GenBank/DDBJ databases">
        <title>WGS assembly of Ceratopteris richardii.</title>
        <authorList>
            <person name="Marchant D.B."/>
            <person name="Chen G."/>
            <person name="Jenkins J."/>
            <person name="Shu S."/>
            <person name="Leebens-Mack J."/>
            <person name="Grimwood J."/>
            <person name="Schmutz J."/>
            <person name="Soltis P."/>
            <person name="Soltis D."/>
            <person name="Chen Z.-H."/>
        </authorList>
    </citation>
    <scope>NUCLEOTIDE SEQUENCE</scope>
    <source>
        <strain evidence="2">Whitten #5841</strain>
        <tissue evidence="2">Leaf</tissue>
    </source>
</reference>
<evidence type="ECO:0000313" key="2">
    <source>
        <dbReference type="EMBL" id="KAH7436354.1"/>
    </source>
</evidence>
<dbReference type="AlphaFoldDB" id="A0A8T2USJ0"/>
<feature type="compositionally biased region" description="Acidic residues" evidence="1">
    <location>
        <begin position="437"/>
        <end position="448"/>
    </location>
</feature>
<comment type="caution">
    <text evidence="2">The sequence shown here is derived from an EMBL/GenBank/DDBJ whole genome shotgun (WGS) entry which is preliminary data.</text>
</comment>
<keyword evidence="3" id="KW-1185">Reference proteome</keyword>
<dbReference type="OrthoDB" id="5560686at2759"/>
<sequence length="465" mass="52793">MRLYSQGALLNTKGEVSNNKRDSTKDVISTSAKMVAMKGGQLKQAPGTVILGPTLFRCIAGLDNKEILELQKAILEKKILLKKAKSLKHMVDMEEMAWRLKTDRVLKNAIIAFFIDLTTEVLTWEKLCEKYNITDVQYEKIKSYSETFVKDSLNRAKKSPPLPKAAITLLSHLYRVAMGIKTTANVIPWSIYGFGFDLNKVESCCAEQVLPFNIVFLRFDSELYSLHSRECISATFFSRLIFALNTMNSETEYVLVSFIDFLYVHMLVEGVQHTATKMTFKIGATQSSNPSIKGEMDFAIVLMYISKEDNYQMIDRIDQANLNIFAHKGLDGFIEKNFIDDFINSFAREDSYVVELYCRGVVLQRSLSKKHRCFGICLDVEEKQLESICSSVFENDPALHQWCDISNQDTDIRNQDTDNTNVFENVDAEIDVQPSGEESESNQDDTETDEHIVTMDEDTAGTSNV</sequence>
<gene>
    <name evidence="2" type="ORF">KP509_05G015800</name>
</gene>
<evidence type="ECO:0000256" key="1">
    <source>
        <dbReference type="SAM" id="MobiDB-lite"/>
    </source>
</evidence>
<accession>A0A8T2USJ0</accession>
<feature type="region of interest" description="Disordered" evidence="1">
    <location>
        <begin position="430"/>
        <end position="465"/>
    </location>
</feature>